<accession>A0ABT6XMA9</accession>
<proteinExistence type="predicted"/>
<dbReference type="Proteomes" id="UP001230035">
    <property type="component" value="Unassembled WGS sequence"/>
</dbReference>
<dbReference type="PROSITE" id="PS51257">
    <property type="entry name" value="PROKAR_LIPOPROTEIN"/>
    <property type="match status" value="1"/>
</dbReference>
<evidence type="ECO:0000313" key="2">
    <source>
        <dbReference type="Proteomes" id="UP001230035"/>
    </source>
</evidence>
<sequence length="197" mass="22440">MKTLFPVLLLVALSWVSCQEDPKQRLLEQQKEAQKQEAVFKTISNGWNFNAKPMNLTSSSLTGSWAEWRMFLNELGQKPKSSLGAFKIKAKALSKRGEELNNSVPAEFNLPEIKSRIAAVNTKINAINLYINLQQVPDKEIVKLIQEINTEVASLQFQLEEITRKRQIKMEEGESDMLRMLDTTRAIPTTPVVQPRQ</sequence>
<name>A0ABT6XMA9_9FLAO</name>
<protein>
    <recommendedName>
        <fullName evidence="3">DUF4142 domain-containing protein</fullName>
    </recommendedName>
</protein>
<keyword evidence="2" id="KW-1185">Reference proteome</keyword>
<gene>
    <name evidence="1" type="ORF">QHT84_02210</name>
</gene>
<evidence type="ECO:0000313" key="1">
    <source>
        <dbReference type="EMBL" id="MDI9256223.1"/>
    </source>
</evidence>
<dbReference type="EMBL" id="JASGBP010000001">
    <property type="protein sequence ID" value="MDI9256223.1"/>
    <property type="molecule type" value="Genomic_DNA"/>
</dbReference>
<reference evidence="1 2" key="1">
    <citation type="submission" date="2023-05" db="EMBL/GenBank/DDBJ databases">
        <title>Flavobacterium sedimenti sp. nov., isolated from the sediment.</title>
        <authorList>
            <person name="Wu N."/>
        </authorList>
    </citation>
    <scope>NUCLEOTIDE SEQUENCE [LARGE SCALE GENOMIC DNA]</scope>
    <source>
        <strain evidence="1 2">YZ-48</strain>
    </source>
</reference>
<organism evidence="1 2">
    <name type="scientific">Flavobacterium sedimenticola</name>
    <dbReference type="NCBI Taxonomy" id="3043286"/>
    <lineage>
        <taxon>Bacteria</taxon>
        <taxon>Pseudomonadati</taxon>
        <taxon>Bacteroidota</taxon>
        <taxon>Flavobacteriia</taxon>
        <taxon>Flavobacteriales</taxon>
        <taxon>Flavobacteriaceae</taxon>
        <taxon>Flavobacterium</taxon>
    </lineage>
</organism>
<evidence type="ECO:0008006" key="3">
    <source>
        <dbReference type="Google" id="ProtNLM"/>
    </source>
</evidence>
<dbReference type="RefSeq" id="WP_283237906.1">
    <property type="nucleotide sequence ID" value="NZ_JASGBP010000001.1"/>
</dbReference>
<comment type="caution">
    <text evidence="1">The sequence shown here is derived from an EMBL/GenBank/DDBJ whole genome shotgun (WGS) entry which is preliminary data.</text>
</comment>